<dbReference type="PANTHER" id="PTHR41521:SF4">
    <property type="entry name" value="BLR0684 PROTEIN"/>
    <property type="match status" value="1"/>
</dbReference>
<keyword evidence="3" id="KW-1185">Reference proteome</keyword>
<dbReference type="RefSeq" id="WP_085124772.1">
    <property type="nucleotide sequence ID" value="NZ_FWZX01000021.1"/>
</dbReference>
<dbReference type="PANTHER" id="PTHR41521">
    <property type="match status" value="1"/>
</dbReference>
<protein>
    <submittedName>
        <fullName evidence="2">Uncharacterized conserved protein, DUF1330 family</fullName>
    </submittedName>
</protein>
<evidence type="ECO:0000313" key="3">
    <source>
        <dbReference type="Proteomes" id="UP000192917"/>
    </source>
</evidence>
<organism evidence="2 3">
    <name type="scientific">Tistlia consotensis USBA 355</name>
    <dbReference type="NCBI Taxonomy" id="560819"/>
    <lineage>
        <taxon>Bacteria</taxon>
        <taxon>Pseudomonadati</taxon>
        <taxon>Pseudomonadota</taxon>
        <taxon>Alphaproteobacteria</taxon>
        <taxon>Rhodospirillales</taxon>
        <taxon>Rhodovibrionaceae</taxon>
        <taxon>Tistlia</taxon>
    </lineage>
</organism>
<dbReference type="Gene3D" id="3.30.70.100">
    <property type="match status" value="1"/>
</dbReference>
<dbReference type="Proteomes" id="UP000192917">
    <property type="component" value="Unassembled WGS sequence"/>
</dbReference>
<dbReference type="Pfam" id="PF07045">
    <property type="entry name" value="DUF1330"/>
    <property type="match status" value="1"/>
</dbReference>
<dbReference type="SUPFAM" id="SSF54909">
    <property type="entry name" value="Dimeric alpha+beta barrel"/>
    <property type="match status" value="1"/>
</dbReference>
<name>A0A1Y6CD50_9PROT</name>
<gene>
    <name evidence="2" type="ORF">SAMN05428998_12135</name>
</gene>
<reference evidence="2 3" key="1">
    <citation type="submission" date="2017-04" db="EMBL/GenBank/DDBJ databases">
        <authorList>
            <person name="Afonso C.L."/>
            <person name="Miller P.J."/>
            <person name="Scott M.A."/>
            <person name="Spackman E."/>
            <person name="Goraichik I."/>
            <person name="Dimitrov K.M."/>
            <person name="Suarez D.L."/>
            <person name="Swayne D.E."/>
        </authorList>
    </citation>
    <scope>NUCLEOTIDE SEQUENCE [LARGE SCALE GENOMIC DNA]</scope>
    <source>
        <strain evidence="2 3">USBA 355</strain>
    </source>
</reference>
<dbReference type="EMBL" id="FWZX01000021">
    <property type="protein sequence ID" value="SMF56776.1"/>
    <property type="molecule type" value="Genomic_DNA"/>
</dbReference>
<evidence type="ECO:0000259" key="1">
    <source>
        <dbReference type="Pfam" id="PF07045"/>
    </source>
</evidence>
<dbReference type="STRING" id="560819.SAMN05428998_12135"/>
<dbReference type="InterPro" id="IPR011008">
    <property type="entry name" value="Dimeric_a/b-barrel"/>
</dbReference>
<feature type="domain" description="DUF1330" evidence="1">
    <location>
        <begin position="4"/>
        <end position="96"/>
    </location>
</feature>
<sequence length="97" mass="10640">MARAYVISDVAFRDRAALERYRTLAAASMARHGGRYLVRGGPVEALEGSWQPAALIVVEFPDRQAAQAWYRSPDYAEALAFRDAALSRDLILAEGVG</sequence>
<dbReference type="InterPro" id="IPR010753">
    <property type="entry name" value="DUF1330"/>
</dbReference>
<evidence type="ECO:0000313" key="2">
    <source>
        <dbReference type="EMBL" id="SMF56776.1"/>
    </source>
</evidence>
<proteinExistence type="predicted"/>
<dbReference type="AlphaFoldDB" id="A0A1Y6CD50"/>
<accession>A0A1Y6CD50</accession>